<dbReference type="AlphaFoldDB" id="A0AAD2DJN1"/>
<dbReference type="EMBL" id="OU503037">
    <property type="protein sequence ID" value="CAI9757092.1"/>
    <property type="molecule type" value="Genomic_DNA"/>
</dbReference>
<evidence type="ECO:0000313" key="1">
    <source>
        <dbReference type="EMBL" id="CAI9757092.1"/>
    </source>
</evidence>
<dbReference type="Gene3D" id="2.40.50.140">
    <property type="entry name" value="Nucleic acid-binding proteins"/>
    <property type="match status" value="1"/>
</dbReference>
<name>A0AAD2DJN1_9LAMI</name>
<reference evidence="1" key="1">
    <citation type="submission" date="2023-05" db="EMBL/GenBank/DDBJ databases">
        <authorList>
            <person name="Huff M."/>
        </authorList>
    </citation>
    <scope>NUCLEOTIDE SEQUENCE</scope>
</reference>
<gene>
    <name evidence="1" type="ORF">FPE_LOCUS4522</name>
</gene>
<protein>
    <submittedName>
        <fullName evidence="1">Uncharacterized protein</fullName>
    </submittedName>
</protein>
<keyword evidence="2" id="KW-1185">Reference proteome</keyword>
<sequence length="179" mass="20433">MVVIPIRTTLLKEGWKYLIEGVLIRNNRLSCTIWGEQVDEFSNVLDTENPEPAILLLQMCRAKKFRGEVRICNTYYVTKLCVNTQLAEVQTFRDKLLSAHKSLTQRISQISSSSVYDVSDNSAGGGYDVKSIDQLLDSSEFTVTEEMVMRIYRAKGDIERGLTIEARFTVRGKIEMRIL</sequence>
<dbReference type="SUPFAM" id="SSF50249">
    <property type="entry name" value="Nucleic acid-binding proteins"/>
    <property type="match status" value="1"/>
</dbReference>
<dbReference type="Proteomes" id="UP000834106">
    <property type="component" value="Chromosome 2"/>
</dbReference>
<accession>A0AAD2DJN1</accession>
<organism evidence="1 2">
    <name type="scientific">Fraxinus pennsylvanica</name>
    <dbReference type="NCBI Taxonomy" id="56036"/>
    <lineage>
        <taxon>Eukaryota</taxon>
        <taxon>Viridiplantae</taxon>
        <taxon>Streptophyta</taxon>
        <taxon>Embryophyta</taxon>
        <taxon>Tracheophyta</taxon>
        <taxon>Spermatophyta</taxon>
        <taxon>Magnoliopsida</taxon>
        <taxon>eudicotyledons</taxon>
        <taxon>Gunneridae</taxon>
        <taxon>Pentapetalae</taxon>
        <taxon>asterids</taxon>
        <taxon>lamiids</taxon>
        <taxon>Lamiales</taxon>
        <taxon>Oleaceae</taxon>
        <taxon>Oleeae</taxon>
        <taxon>Fraxinus</taxon>
    </lineage>
</organism>
<evidence type="ECO:0000313" key="2">
    <source>
        <dbReference type="Proteomes" id="UP000834106"/>
    </source>
</evidence>
<dbReference type="InterPro" id="IPR012340">
    <property type="entry name" value="NA-bd_OB-fold"/>
</dbReference>
<proteinExistence type="predicted"/>